<keyword evidence="3" id="KW-0547">Nucleotide-binding</keyword>
<dbReference type="InterPro" id="IPR051175">
    <property type="entry name" value="CLK_kinases"/>
</dbReference>
<keyword evidence="2" id="KW-0808">Transferase</keyword>
<dbReference type="SMART" id="SM00220">
    <property type="entry name" value="S_TKc"/>
    <property type="match status" value="1"/>
</dbReference>
<dbReference type="InterPro" id="IPR011009">
    <property type="entry name" value="Kinase-like_dom_sf"/>
</dbReference>
<dbReference type="PROSITE" id="PS50011">
    <property type="entry name" value="PROTEIN_KINASE_DOM"/>
    <property type="match status" value="1"/>
</dbReference>
<feature type="domain" description="Protein kinase" evidence="7">
    <location>
        <begin position="46"/>
        <end position="601"/>
    </location>
</feature>
<keyword evidence="5" id="KW-0067">ATP-binding</keyword>
<keyword evidence="9" id="KW-1185">Reference proteome</keyword>
<dbReference type="SUPFAM" id="SSF56112">
    <property type="entry name" value="Protein kinase-like (PK-like)"/>
    <property type="match status" value="2"/>
</dbReference>
<evidence type="ECO:0000256" key="2">
    <source>
        <dbReference type="ARBA" id="ARBA00022679"/>
    </source>
</evidence>
<organism evidence="8 9">
    <name type="scientific">Symbiodinium microadriaticum</name>
    <name type="common">Dinoflagellate</name>
    <name type="synonym">Zooxanthella microadriatica</name>
    <dbReference type="NCBI Taxonomy" id="2951"/>
    <lineage>
        <taxon>Eukaryota</taxon>
        <taxon>Sar</taxon>
        <taxon>Alveolata</taxon>
        <taxon>Dinophyceae</taxon>
        <taxon>Suessiales</taxon>
        <taxon>Symbiodiniaceae</taxon>
        <taxon>Symbiodinium</taxon>
    </lineage>
</organism>
<dbReference type="Gene3D" id="1.10.510.10">
    <property type="entry name" value="Transferase(Phosphotransferase) domain 1"/>
    <property type="match status" value="2"/>
</dbReference>
<dbReference type="Proteomes" id="UP000186817">
    <property type="component" value="Unassembled WGS sequence"/>
</dbReference>
<evidence type="ECO:0000313" key="9">
    <source>
        <dbReference type="Proteomes" id="UP000186817"/>
    </source>
</evidence>
<proteinExistence type="predicted"/>
<dbReference type="GO" id="GO:0004674">
    <property type="term" value="F:protein serine/threonine kinase activity"/>
    <property type="evidence" value="ECO:0007669"/>
    <property type="project" value="UniProtKB-KW"/>
</dbReference>
<evidence type="ECO:0000313" key="8">
    <source>
        <dbReference type="EMBL" id="OLQ15557.1"/>
    </source>
</evidence>
<dbReference type="GO" id="GO:0005524">
    <property type="term" value="F:ATP binding"/>
    <property type="evidence" value="ECO:0007669"/>
    <property type="project" value="UniProtKB-KW"/>
</dbReference>
<dbReference type="PROSITE" id="PS00108">
    <property type="entry name" value="PROTEIN_KINASE_ST"/>
    <property type="match status" value="1"/>
</dbReference>
<sequence length="607" mass="68452">MSDRSRTPHGAADAEEQRPQEDAQADSDDDIVHFAWQQGQVLDSRYRVEDLLGDGAFGRVLRATDMKDDSDVSLKVIRDVERYRENAMIEAKILEDIREADPNRTSYCVMMSDTFLHQNAYFVMVCELLGDSLYDFLKWNGFRGFWLHDIQNFARESLKALADEQTVLGRMIYKSRNQHRRHRHHNFLSATFKALDLLLQSVNSLELRTLAQSVVEHSTSLAVSSTKPLSTMGNQEAAEKLLLSLETVQGRAESLQALTKVAGAAFHPLVRLGFFVPLALCATALLGRVYSLSAEICEAVSGAAAALAPEPEVPKMAPEPAAVPEAAPAEEDVGEPMSESRMEEDLGEPCEVGDMAEARLGDTNSDVVLCHLIFIPLPYREDVALKFLHDLSLTHTDLKPENILLQSREVARVSFFPRSEFQPPEERYRNLPYARPASNSIKLIDFGNATYVDMHHSSIIQTRQYRSPEVILQIGWSEKADIWSLGCILFELYTGNVLFDTHASMEHLGMIDRILGHFPVAMLSRVSEKAKKRFVMPSGQRLMWPEAAVSPESERYVFQQWPLENRAPQDHQAFVAFVRDLLTHDPSLRPEAAAALSSEFFKQEYRE</sequence>
<dbReference type="Pfam" id="PF14780">
    <property type="entry name" value="NEPRO_N"/>
    <property type="match status" value="1"/>
</dbReference>
<dbReference type="OrthoDB" id="283111at2759"/>
<dbReference type="InterPro" id="IPR000719">
    <property type="entry name" value="Prot_kinase_dom"/>
</dbReference>
<evidence type="ECO:0000259" key="7">
    <source>
        <dbReference type="PROSITE" id="PS50011"/>
    </source>
</evidence>
<dbReference type="AlphaFoldDB" id="A0A1Q9F7B9"/>
<accession>A0A1Q9F7B9</accession>
<evidence type="ECO:0000256" key="4">
    <source>
        <dbReference type="ARBA" id="ARBA00022777"/>
    </source>
</evidence>
<keyword evidence="4 8" id="KW-0418">Kinase</keyword>
<feature type="compositionally biased region" description="Low complexity" evidence="6">
    <location>
        <begin position="315"/>
        <end position="327"/>
    </location>
</feature>
<dbReference type="InterPro" id="IPR027951">
    <property type="entry name" value="Nepro_N"/>
</dbReference>
<dbReference type="OMA" id="WEESHIN"/>
<dbReference type="PANTHER" id="PTHR45646">
    <property type="entry name" value="SERINE/THREONINE-PROTEIN KINASE DOA-RELATED"/>
    <property type="match status" value="1"/>
</dbReference>
<evidence type="ECO:0000256" key="5">
    <source>
        <dbReference type="ARBA" id="ARBA00022840"/>
    </source>
</evidence>
<reference evidence="8 9" key="1">
    <citation type="submission" date="2016-02" db="EMBL/GenBank/DDBJ databases">
        <title>Genome analysis of coral dinoflagellate symbionts highlights evolutionary adaptations to a symbiotic lifestyle.</title>
        <authorList>
            <person name="Aranda M."/>
            <person name="Li Y."/>
            <person name="Liew Y.J."/>
            <person name="Baumgarten S."/>
            <person name="Simakov O."/>
            <person name="Wilson M."/>
            <person name="Piel J."/>
            <person name="Ashoor H."/>
            <person name="Bougouffa S."/>
            <person name="Bajic V.B."/>
            <person name="Ryu T."/>
            <person name="Ravasi T."/>
            <person name="Bayer T."/>
            <person name="Micklem G."/>
            <person name="Kim H."/>
            <person name="Bhak J."/>
            <person name="Lajeunesse T.C."/>
            <person name="Voolstra C.R."/>
        </authorList>
    </citation>
    <scope>NUCLEOTIDE SEQUENCE [LARGE SCALE GENOMIC DNA]</scope>
    <source>
        <strain evidence="8 9">CCMP2467</strain>
    </source>
</reference>
<dbReference type="EMBL" id="LSRX01000002">
    <property type="protein sequence ID" value="OLQ15557.1"/>
    <property type="molecule type" value="Genomic_DNA"/>
</dbReference>
<comment type="caution">
    <text evidence="8">The sequence shown here is derived from an EMBL/GenBank/DDBJ whole genome shotgun (WGS) entry which is preliminary data.</text>
</comment>
<dbReference type="PANTHER" id="PTHR45646:SF11">
    <property type="entry name" value="SERINE_THREONINE-PROTEIN KINASE DOA"/>
    <property type="match status" value="1"/>
</dbReference>
<keyword evidence="1" id="KW-0723">Serine/threonine-protein kinase</keyword>
<evidence type="ECO:0000256" key="6">
    <source>
        <dbReference type="SAM" id="MobiDB-lite"/>
    </source>
</evidence>
<name>A0A1Q9F7B9_SYMMI</name>
<evidence type="ECO:0000256" key="3">
    <source>
        <dbReference type="ARBA" id="ARBA00022741"/>
    </source>
</evidence>
<dbReference type="Pfam" id="PF00069">
    <property type="entry name" value="Pkinase"/>
    <property type="match status" value="1"/>
</dbReference>
<dbReference type="InterPro" id="IPR008271">
    <property type="entry name" value="Ser/Thr_kinase_AS"/>
</dbReference>
<dbReference type="GO" id="GO:0005634">
    <property type="term" value="C:nucleus"/>
    <property type="evidence" value="ECO:0007669"/>
    <property type="project" value="TreeGrafter"/>
</dbReference>
<gene>
    <name evidence="8" type="primary">AFC2</name>
    <name evidence="8" type="ORF">AK812_SmicGene182</name>
</gene>
<feature type="region of interest" description="Disordered" evidence="6">
    <location>
        <begin position="1"/>
        <end position="27"/>
    </location>
</feature>
<evidence type="ECO:0000256" key="1">
    <source>
        <dbReference type="ARBA" id="ARBA00022527"/>
    </source>
</evidence>
<feature type="region of interest" description="Disordered" evidence="6">
    <location>
        <begin position="315"/>
        <end position="339"/>
    </location>
</feature>
<protein>
    <submittedName>
        <fullName evidence="8">Serine/threonine-protein kinase AFC2</fullName>
    </submittedName>
</protein>